<accession>A0A4R8IJL5</accession>
<protein>
    <submittedName>
        <fullName evidence="1">Uncharacterized protein</fullName>
    </submittedName>
</protein>
<gene>
    <name evidence="1" type="ORF">B0I22_0961</name>
</gene>
<dbReference type="AlphaFoldDB" id="A0A4R8IJL5"/>
<evidence type="ECO:0000313" key="1">
    <source>
        <dbReference type="EMBL" id="TDX86809.1"/>
    </source>
</evidence>
<dbReference type="EMBL" id="SOEO01000001">
    <property type="protein sequence ID" value="TDX86809.1"/>
    <property type="molecule type" value="Genomic_DNA"/>
</dbReference>
<reference evidence="1 2" key="1">
    <citation type="submission" date="2019-03" db="EMBL/GenBank/DDBJ databases">
        <title>Genomic Encyclopedia of Type Strains, Phase III (KMG-III): the genomes of soil and plant-associated and newly described type strains.</title>
        <authorList>
            <person name="Whitman W."/>
        </authorList>
    </citation>
    <scope>NUCLEOTIDE SEQUENCE [LARGE SCALE GENOMIC DNA]</scope>
    <source>
        <strain evidence="1 2">CGMCC 1.12802</strain>
    </source>
</reference>
<proteinExistence type="predicted"/>
<evidence type="ECO:0000313" key="2">
    <source>
        <dbReference type="Proteomes" id="UP000295313"/>
    </source>
</evidence>
<dbReference type="RefSeq" id="WP_133943450.1">
    <property type="nucleotide sequence ID" value="NZ_SOEO01000001.1"/>
</dbReference>
<comment type="caution">
    <text evidence="1">The sequence shown here is derived from an EMBL/GenBank/DDBJ whole genome shotgun (WGS) entry which is preliminary data.</text>
</comment>
<organism evidence="1 2">
    <name type="scientific">Epilithonimonas xixisoli</name>
    <dbReference type="NCBI Taxonomy" id="1476462"/>
    <lineage>
        <taxon>Bacteria</taxon>
        <taxon>Pseudomonadati</taxon>
        <taxon>Bacteroidota</taxon>
        <taxon>Flavobacteriia</taxon>
        <taxon>Flavobacteriales</taxon>
        <taxon>Weeksellaceae</taxon>
        <taxon>Chryseobacterium group</taxon>
        <taxon>Epilithonimonas</taxon>
    </lineage>
</organism>
<name>A0A4R8IJL5_9FLAO</name>
<dbReference type="OrthoDB" id="767727at2"/>
<sequence length="154" mass="18145">MIKSIQTLLYSFLTLTFLINCEKKNEKTVVRNYENYLVNTTWLIKDEKLIGYEIGEKQFILNKKNDTALIWNFSAIEFTDKEKFRSYNSWECGNDCFTSIDGKYKFVDKSEIKFQIESITRTGTCEAPIERFAKPKILTMKIEKFSDSLVLNKK</sequence>
<keyword evidence="2" id="KW-1185">Reference proteome</keyword>
<dbReference type="Proteomes" id="UP000295313">
    <property type="component" value="Unassembled WGS sequence"/>
</dbReference>